<dbReference type="OrthoDB" id="3359616at2759"/>
<feature type="transmembrane region" description="Helical" evidence="2">
    <location>
        <begin position="192"/>
        <end position="215"/>
    </location>
</feature>
<dbReference type="CDD" id="cd12087">
    <property type="entry name" value="TM_EGFR-like"/>
    <property type="match status" value="1"/>
</dbReference>
<evidence type="ECO:0000256" key="2">
    <source>
        <dbReference type="SAM" id="Phobius"/>
    </source>
</evidence>
<dbReference type="Proteomes" id="UP000320762">
    <property type="component" value="Unassembled WGS sequence"/>
</dbReference>
<dbReference type="STRING" id="97359.A0A550CLL5"/>
<protein>
    <submittedName>
        <fullName evidence="3">Uncharacterized protein</fullName>
    </submittedName>
</protein>
<feature type="compositionally biased region" description="Polar residues" evidence="1">
    <location>
        <begin position="325"/>
        <end position="338"/>
    </location>
</feature>
<evidence type="ECO:0000313" key="3">
    <source>
        <dbReference type="EMBL" id="TRM65692.1"/>
    </source>
</evidence>
<proteinExistence type="predicted"/>
<feature type="region of interest" description="Disordered" evidence="1">
    <location>
        <begin position="152"/>
        <end position="171"/>
    </location>
</feature>
<dbReference type="AlphaFoldDB" id="A0A550CLL5"/>
<feature type="region of interest" description="Disordered" evidence="1">
    <location>
        <begin position="273"/>
        <end position="380"/>
    </location>
</feature>
<keyword evidence="4" id="KW-1185">Reference proteome</keyword>
<accession>A0A550CLL5</accession>
<keyword evidence="2" id="KW-0812">Transmembrane</keyword>
<reference evidence="3 4" key="1">
    <citation type="journal article" date="2019" name="New Phytol.">
        <title>Comparative genomics reveals unique wood-decay strategies and fruiting body development in the Schizophyllaceae.</title>
        <authorList>
            <person name="Almasi E."/>
            <person name="Sahu N."/>
            <person name="Krizsan K."/>
            <person name="Balint B."/>
            <person name="Kovacs G.M."/>
            <person name="Kiss B."/>
            <person name="Cseklye J."/>
            <person name="Drula E."/>
            <person name="Henrissat B."/>
            <person name="Nagy I."/>
            <person name="Chovatia M."/>
            <person name="Adam C."/>
            <person name="LaButti K."/>
            <person name="Lipzen A."/>
            <person name="Riley R."/>
            <person name="Grigoriev I.V."/>
            <person name="Nagy L.G."/>
        </authorList>
    </citation>
    <scope>NUCLEOTIDE SEQUENCE [LARGE SCALE GENOMIC DNA]</scope>
    <source>
        <strain evidence="3 4">NL-1724</strain>
    </source>
</reference>
<gene>
    <name evidence="3" type="ORF">BD626DRAFT_485565</name>
</gene>
<evidence type="ECO:0000313" key="4">
    <source>
        <dbReference type="Proteomes" id="UP000320762"/>
    </source>
</evidence>
<comment type="caution">
    <text evidence="3">The sequence shown here is derived from an EMBL/GenBank/DDBJ whole genome shotgun (WGS) entry which is preliminary data.</text>
</comment>
<feature type="compositionally biased region" description="Polar residues" evidence="1">
    <location>
        <begin position="296"/>
        <end position="314"/>
    </location>
</feature>
<sequence length="380" mass="41149">MGHRNITIDDRNTSIIKYTSNTWFLEGSYNASATGESGTLSSTNDPNANLTFVFPQPAVAFYYFAMKRSGGGLYKICIDCDPNDRVYTDVDAYNATDDGHNPPSVLYSQEWDTPTTHEVILQNTEDDRYRNATQITLDRFVLTILDDSVTDPTSSSASSSTSHIWSASSTGATSTSSATAAAAAGKTNNAGIIAGSVVGALAFLVFGSVFLWWWFRGRHRTSAEGSSAARLTQPEPYMQHPHAPLTYPAPYPASHPTVGIKPFDSRAQSMYYSEKHPPAPLTSAPSSRPDNHRSPTHTQGSSSMAYGSSANGQPVATARPPPDPNHSTSPVEDSSSGAPASMRTRHTVPRREIDAGPAEDVFEDVLPPDYNDATRYRQDR</sequence>
<organism evidence="3 4">
    <name type="scientific">Schizophyllum amplum</name>
    <dbReference type="NCBI Taxonomy" id="97359"/>
    <lineage>
        <taxon>Eukaryota</taxon>
        <taxon>Fungi</taxon>
        <taxon>Dikarya</taxon>
        <taxon>Basidiomycota</taxon>
        <taxon>Agaricomycotina</taxon>
        <taxon>Agaricomycetes</taxon>
        <taxon>Agaricomycetidae</taxon>
        <taxon>Agaricales</taxon>
        <taxon>Schizophyllaceae</taxon>
        <taxon>Schizophyllum</taxon>
    </lineage>
</organism>
<keyword evidence="2" id="KW-0472">Membrane</keyword>
<dbReference type="EMBL" id="VDMD01000004">
    <property type="protein sequence ID" value="TRM65692.1"/>
    <property type="molecule type" value="Genomic_DNA"/>
</dbReference>
<keyword evidence="2" id="KW-1133">Transmembrane helix</keyword>
<evidence type="ECO:0000256" key="1">
    <source>
        <dbReference type="SAM" id="MobiDB-lite"/>
    </source>
</evidence>
<name>A0A550CLL5_9AGAR</name>